<dbReference type="Pfam" id="PF07884">
    <property type="entry name" value="VKOR"/>
    <property type="match status" value="1"/>
</dbReference>
<keyword evidence="4" id="KW-0874">Quinone</keyword>
<evidence type="ECO:0000256" key="4">
    <source>
        <dbReference type="ARBA" id="ARBA00022719"/>
    </source>
</evidence>
<keyword evidence="3 10" id="KW-0812">Transmembrane</keyword>
<feature type="domain" description="Peptidase C39" evidence="11">
    <location>
        <begin position="1"/>
        <end position="119"/>
    </location>
</feature>
<evidence type="ECO:0000256" key="8">
    <source>
        <dbReference type="ARBA" id="ARBA00023157"/>
    </source>
</evidence>
<accession>A0ABR7DYV0</accession>
<evidence type="ECO:0000313" key="12">
    <source>
        <dbReference type="EMBL" id="MBC5642024.1"/>
    </source>
</evidence>
<keyword evidence="9" id="KW-0676">Redox-active center</keyword>
<keyword evidence="13" id="KW-1185">Reference proteome</keyword>
<dbReference type="InterPro" id="IPR012932">
    <property type="entry name" value="VKOR"/>
</dbReference>
<keyword evidence="7 10" id="KW-0472">Membrane</keyword>
<dbReference type="InterPro" id="IPR038354">
    <property type="entry name" value="VKOR_sf"/>
</dbReference>
<dbReference type="EMBL" id="JACOOI010000002">
    <property type="protein sequence ID" value="MBC5642024.1"/>
    <property type="molecule type" value="Genomic_DNA"/>
</dbReference>
<reference evidence="12 13" key="1">
    <citation type="submission" date="2020-08" db="EMBL/GenBank/DDBJ databases">
        <title>Genome public.</title>
        <authorList>
            <person name="Liu C."/>
            <person name="Sun Q."/>
        </authorList>
    </citation>
    <scope>NUCLEOTIDE SEQUENCE [LARGE SCALE GENOMIC DNA]</scope>
    <source>
        <strain evidence="12 13">BX2</strain>
    </source>
</reference>
<evidence type="ECO:0000256" key="3">
    <source>
        <dbReference type="ARBA" id="ARBA00022692"/>
    </source>
</evidence>
<dbReference type="SUPFAM" id="SSF52833">
    <property type="entry name" value="Thioredoxin-like"/>
    <property type="match status" value="1"/>
</dbReference>
<organism evidence="12 13">
    <name type="scientific">Parabacteroides segnis</name>
    <dbReference type="NCBI Taxonomy" id="2763058"/>
    <lineage>
        <taxon>Bacteria</taxon>
        <taxon>Pseudomonadati</taxon>
        <taxon>Bacteroidota</taxon>
        <taxon>Bacteroidia</taxon>
        <taxon>Bacteroidales</taxon>
        <taxon>Tannerellaceae</taxon>
        <taxon>Parabacteroides</taxon>
    </lineage>
</organism>
<name>A0ABR7DYV0_9BACT</name>
<keyword evidence="8" id="KW-1015">Disulfide bond</keyword>
<feature type="transmembrane region" description="Helical" evidence="10">
    <location>
        <begin position="164"/>
        <end position="184"/>
    </location>
</feature>
<feature type="transmembrane region" description="Helical" evidence="10">
    <location>
        <begin position="252"/>
        <end position="269"/>
    </location>
</feature>
<comment type="caution">
    <text evidence="12">The sequence shown here is derived from an EMBL/GenBank/DDBJ whole genome shotgun (WGS) entry which is preliminary data.</text>
</comment>
<feature type="transmembrane region" description="Helical" evidence="10">
    <location>
        <begin position="227"/>
        <end position="246"/>
    </location>
</feature>
<evidence type="ECO:0000256" key="1">
    <source>
        <dbReference type="ARBA" id="ARBA00004141"/>
    </source>
</evidence>
<dbReference type="Proteomes" id="UP000644010">
    <property type="component" value="Unassembled WGS sequence"/>
</dbReference>
<evidence type="ECO:0000256" key="5">
    <source>
        <dbReference type="ARBA" id="ARBA00022989"/>
    </source>
</evidence>
<proteinExistence type="inferred from homology"/>
<comment type="subcellular location">
    <subcellularLocation>
        <location evidence="1">Membrane</location>
        <topology evidence="1">Multi-pass membrane protein</topology>
    </subcellularLocation>
</comment>
<dbReference type="InterPro" id="IPR036249">
    <property type="entry name" value="Thioredoxin-like_sf"/>
</dbReference>
<evidence type="ECO:0000256" key="2">
    <source>
        <dbReference type="ARBA" id="ARBA00006214"/>
    </source>
</evidence>
<evidence type="ECO:0000313" key="13">
    <source>
        <dbReference type="Proteomes" id="UP000644010"/>
    </source>
</evidence>
<gene>
    <name evidence="12" type="ORF">H8S77_03885</name>
</gene>
<dbReference type="InterPro" id="IPR005074">
    <property type="entry name" value="Peptidase_C39"/>
</dbReference>
<dbReference type="CDD" id="cd12921">
    <property type="entry name" value="VKOR_4"/>
    <property type="match status" value="1"/>
</dbReference>
<feature type="transmembrane region" description="Helical" evidence="10">
    <location>
        <begin position="140"/>
        <end position="158"/>
    </location>
</feature>
<evidence type="ECO:0000256" key="7">
    <source>
        <dbReference type="ARBA" id="ARBA00023136"/>
    </source>
</evidence>
<feature type="transmembrane region" description="Helical" evidence="10">
    <location>
        <begin position="281"/>
        <end position="300"/>
    </location>
</feature>
<comment type="similarity">
    <text evidence="2">Belongs to the VKOR family.</text>
</comment>
<dbReference type="Pfam" id="PF03412">
    <property type="entry name" value="Peptidase_C39"/>
    <property type="match status" value="1"/>
</dbReference>
<keyword evidence="5 10" id="KW-1133">Transmembrane helix</keyword>
<protein>
    <recommendedName>
        <fullName evidence="11">Peptidase C39 domain-containing protein</fullName>
    </recommendedName>
</protein>
<evidence type="ECO:0000256" key="10">
    <source>
        <dbReference type="SAM" id="Phobius"/>
    </source>
</evidence>
<dbReference type="Gene3D" id="1.20.1440.130">
    <property type="entry name" value="VKOR domain"/>
    <property type="match status" value="1"/>
</dbReference>
<dbReference type="RefSeq" id="WP_186958356.1">
    <property type="nucleotide sequence ID" value="NZ_JACOOI010000002.1"/>
</dbReference>
<dbReference type="PROSITE" id="PS50990">
    <property type="entry name" value="PEPTIDASE_C39"/>
    <property type="match status" value="1"/>
</dbReference>
<dbReference type="Gene3D" id="3.90.70.10">
    <property type="entry name" value="Cysteine proteinases"/>
    <property type="match status" value="1"/>
</dbReference>
<evidence type="ECO:0000259" key="11">
    <source>
        <dbReference type="PROSITE" id="PS50990"/>
    </source>
</evidence>
<evidence type="ECO:0000256" key="9">
    <source>
        <dbReference type="ARBA" id="ARBA00023284"/>
    </source>
</evidence>
<evidence type="ECO:0000256" key="6">
    <source>
        <dbReference type="ARBA" id="ARBA00023002"/>
    </source>
</evidence>
<feature type="transmembrane region" description="Helical" evidence="10">
    <location>
        <begin position="312"/>
        <end position="333"/>
    </location>
</feature>
<keyword evidence="6" id="KW-0560">Oxidoreductase</keyword>
<sequence length="530" mass="62153">MDNSFFNVCDKFLQLHRICVDPADLRKLLYSSDSYPSLKSFTDILSIWGIRHQALKIGWNQLIEYGTPVMLHYQDGIPRFVIATDVTSDEITYYKSNLKKKTEPRDSFLEHWNGVALYAIESDSFSWKCYFLNRFKKYRMLLLLVMVCLLILSLFWAVPIEKDFYLYGFSILKIIGLLVSIFLLRHDWEKRGRIERNFCTLTKAFSCDAVLNSKASKLFGLIKMSDIGMVYFSGGLMLLLFLFYGIVEAQKMLDILGLLSFCSLPYILFSLSYQRFKVKKWCPLCLGILMTLLMEIILGSIRILTNGFYFPTVYYCYISGLFFLVLALVWNLLNSFIKAYLKIEEKELNYLALKRNSPVFRSMLDQQPVMDMFFSEGDILIGNRNSHMVTIAINLFCTPCLNLYSQLQDLINRYPNTFCLNIRFMGMDEEIRDQQIGLSLITMYYQDKSLFLKAFGFWKEHKDYPLFQKEFGDIRFSDLAKQEQAKHFIWRKQIHLNQTPAVFVGNRKLPEIYTNEDLVYFLEYGVIGDL</sequence>